<dbReference type="GO" id="GO:0004553">
    <property type="term" value="F:hydrolase activity, hydrolyzing O-glycosyl compounds"/>
    <property type="evidence" value="ECO:0007669"/>
    <property type="project" value="UniProtKB-ARBA"/>
</dbReference>
<keyword evidence="9" id="KW-0472">Membrane</keyword>
<dbReference type="EMBL" id="JAIFTX010000047">
    <property type="protein sequence ID" value="MBX7291905.1"/>
    <property type="molecule type" value="Genomic_DNA"/>
</dbReference>
<dbReference type="InterPro" id="IPR000421">
    <property type="entry name" value="FA58C"/>
</dbReference>
<dbReference type="SMART" id="SM00812">
    <property type="entry name" value="Alpha_L_fucos"/>
    <property type="match status" value="1"/>
</dbReference>
<feature type="chain" id="PRO_5044850296" description="alpha-L-fucosidase" evidence="10">
    <location>
        <begin position="23"/>
        <end position="1158"/>
    </location>
</feature>
<dbReference type="SUPFAM" id="SSF51445">
    <property type="entry name" value="(Trans)glycosidases"/>
    <property type="match status" value="1"/>
</dbReference>
<dbReference type="GeneID" id="66300657"/>
<evidence type="ECO:0000256" key="9">
    <source>
        <dbReference type="SAM" id="Phobius"/>
    </source>
</evidence>
<evidence type="ECO:0000256" key="8">
    <source>
        <dbReference type="SAM" id="MobiDB-lite"/>
    </source>
</evidence>
<keyword evidence="5" id="KW-0378">Hydrolase</keyword>
<feature type="region of interest" description="Disordered" evidence="8">
    <location>
        <begin position="1085"/>
        <end position="1128"/>
    </location>
</feature>
<dbReference type="PANTHER" id="PTHR10030:SF37">
    <property type="entry name" value="ALPHA-L-FUCOSIDASE-RELATED"/>
    <property type="match status" value="1"/>
</dbReference>
<dbReference type="Gene3D" id="2.60.40.3630">
    <property type="match status" value="1"/>
</dbReference>
<feature type="compositionally biased region" description="Low complexity" evidence="8">
    <location>
        <begin position="1104"/>
        <end position="1127"/>
    </location>
</feature>
<keyword evidence="9" id="KW-1133">Transmembrane helix</keyword>
<dbReference type="SMART" id="SM00237">
    <property type="entry name" value="Calx_beta"/>
    <property type="match status" value="1"/>
</dbReference>
<comment type="similarity">
    <text evidence="1">Belongs to the glycosyl hydrolase 29 family.</text>
</comment>
<dbReference type="Pfam" id="PF03160">
    <property type="entry name" value="Calx-beta"/>
    <property type="match status" value="1"/>
</dbReference>
<dbReference type="InterPro" id="IPR003644">
    <property type="entry name" value="Calx_beta"/>
</dbReference>
<evidence type="ECO:0000256" key="4">
    <source>
        <dbReference type="ARBA" id="ARBA00022737"/>
    </source>
</evidence>
<dbReference type="InterPro" id="IPR057739">
    <property type="entry name" value="Glyco_hydro_29_N"/>
</dbReference>
<keyword evidence="4" id="KW-0677">Repeat</keyword>
<feature type="domain" description="F5/8 type C" evidence="11">
    <location>
        <begin position="396"/>
        <end position="531"/>
    </location>
</feature>
<keyword evidence="9" id="KW-0812">Transmembrane</keyword>
<dbReference type="InterPro" id="IPR022038">
    <property type="entry name" value="Ig-like_bact"/>
</dbReference>
<dbReference type="InterPro" id="IPR000933">
    <property type="entry name" value="Glyco_hydro_29"/>
</dbReference>
<reference evidence="12 13" key="1">
    <citation type="submission" date="2021-08" db="EMBL/GenBank/DDBJ databases">
        <title>Genome sequence analysis of Clostridium chauvoei strains of European origin and evaluation of typing options for outbreak investigations.</title>
        <authorList>
            <person name="Abdel-Glil M."/>
            <person name="Thomas P."/>
            <person name="Seyboldt C."/>
        </authorList>
    </citation>
    <scope>NUCLEOTIDE SEQUENCE [LARGE SCALE GENOMIC DNA]</scope>
    <source>
        <strain evidence="12 13">S0260-09</strain>
    </source>
</reference>
<sequence length="1158" mass="127694">MNIKNRRVAGALALAVAATVLGQATYTPQAKMYNESDLKTSNVVTEPAAWGATPNEAQLKYHNDELAAFCHFGMNTFTDKEWGDGKESPSQFSPTGDVGEAAKSWVKALKDAGFEKLIVTAKHHDGFCIWPSEYTKHDVENSPYKGDVLAEISAACSEYDMDMGLYLSPWDVNAESYGYYDKDGNALLDENGKPVNGMTMEEVKEKDALDYNDYYVNQIEEIVTNPKYGNKGRFTEWWMDGAKGEGGDAQEYDMDRILKTIKENEPGILIFGGGVEGGIHWIGNEKGIASNNTWAKVDLREDGSMADGYSEKDGFTYGIPEGKYWSVPESDVSITPGWFYHDGNLPKSMSQLSSIYFSTIGNGSPLLLNVAPNKSGDIDGTIYSRLREFNNARTNTFKEDLTITQNATATASKVRGLADKYSPNKAIDGDESTYWAMDDEDKSGVIEVTFDTPQEFDVVSIQEYIEKGQRVKEFNVKYLDTDNNWQDFGGGQTIGAKKLIRTKPVTAKAIQINITDSFATPLISEIGVYKSVEGFEINDSLPAAYTKFEPKDVQLKNGRKPGDDSQGYNYAWEKQADGSYTNTGEWAAVEYEFTGSYFALVGAKGPNYGGYDIYVDGKYVTSGNASSNEYQPNQVLYESSTLSKGKHTIKLLTTSTESKPVNFSYGYYLGINDNGLFEIERDSYQVTEGDSLKVKLKRTGGTEGEVSVRVTTPPGMAVQGQYYEDINEVVTFKDGESSKYITLKTHDNLKVQGNKDFYLEISSPINGAQIGLKYSARILIVEDDVRLEDAINRIDGLSESWYKAEGWGNVEKEYLKAKDALTNDSLSEDEKMRISNSLIEAYSNLESIVTYSKRNPMILSTQLGQSKIAESELGILDSSHENIVNNNYLKIVSDKNFSKGRLIDKIKSGNTITMPIETTHTGEYEFDFSYKTNIPMILKISGEGIENKEIDLETSEELTNKKVNLYVSKEGLSDVVLTATEKDASQSGELAIDNILITLNEISKSKITGIEIANEAIKKVYAIGDELDLEGLKVLAKYEDGTEEDITNKITVSGFDSKTAGNKVVTLHYGDFTTSYTVMVKSKSDDVVDKPVTDPSKPEEDNEANTGDNNGNENGNDSDSNVGNNGNIETGDSSAVGYLMGTLLLSGAAIGVIKRKRK</sequence>
<keyword evidence="3 10" id="KW-0732">Signal</keyword>
<keyword evidence="6" id="KW-0106">Calcium</keyword>
<dbReference type="EC" id="3.2.1.51" evidence="2"/>
<gene>
    <name evidence="12" type="ORF">K4H94_13025</name>
</gene>
<dbReference type="Gene3D" id="2.60.40.2030">
    <property type="match status" value="1"/>
</dbReference>
<dbReference type="Pfam" id="PF00754">
    <property type="entry name" value="F5_F8_type_C"/>
    <property type="match status" value="1"/>
</dbReference>
<evidence type="ECO:0000259" key="11">
    <source>
        <dbReference type="PROSITE" id="PS50022"/>
    </source>
</evidence>
<dbReference type="RefSeq" id="WP_021874662.1">
    <property type="nucleotide sequence ID" value="NZ_CP018630.1"/>
</dbReference>
<dbReference type="Pfam" id="PF07523">
    <property type="entry name" value="Big_3"/>
    <property type="match status" value="1"/>
</dbReference>
<dbReference type="Pfam" id="PF01120">
    <property type="entry name" value="Alpha_L_fucos"/>
    <property type="match status" value="1"/>
</dbReference>
<dbReference type="InterPro" id="IPR038081">
    <property type="entry name" value="CalX-like_sf"/>
</dbReference>
<dbReference type="SUPFAM" id="SSF49785">
    <property type="entry name" value="Galactose-binding domain-like"/>
    <property type="match status" value="1"/>
</dbReference>
<dbReference type="SUPFAM" id="SSF141072">
    <property type="entry name" value="CalX-like"/>
    <property type="match status" value="1"/>
</dbReference>
<evidence type="ECO:0000256" key="1">
    <source>
        <dbReference type="ARBA" id="ARBA00007951"/>
    </source>
</evidence>
<feature type="signal peptide" evidence="10">
    <location>
        <begin position="1"/>
        <end position="22"/>
    </location>
</feature>
<evidence type="ECO:0000256" key="5">
    <source>
        <dbReference type="ARBA" id="ARBA00022801"/>
    </source>
</evidence>
<evidence type="ECO:0000256" key="2">
    <source>
        <dbReference type="ARBA" id="ARBA00012662"/>
    </source>
</evidence>
<dbReference type="AlphaFoldDB" id="A0ABD4RKU1"/>
<evidence type="ECO:0000256" key="6">
    <source>
        <dbReference type="ARBA" id="ARBA00022837"/>
    </source>
</evidence>
<keyword evidence="7" id="KW-0326">Glycosidase</keyword>
<comment type="caution">
    <text evidence="12">The sequence shown here is derived from an EMBL/GenBank/DDBJ whole genome shotgun (WGS) entry which is preliminary data.</text>
</comment>
<evidence type="ECO:0000256" key="7">
    <source>
        <dbReference type="ARBA" id="ARBA00023295"/>
    </source>
</evidence>
<dbReference type="Gene3D" id="3.20.20.80">
    <property type="entry name" value="Glycosidases"/>
    <property type="match status" value="1"/>
</dbReference>
<dbReference type="InterPro" id="IPR008979">
    <property type="entry name" value="Galactose-bd-like_sf"/>
</dbReference>
<evidence type="ECO:0000256" key="3">
    <source>
        <dbReference type="ARBA" id="ARBA00022729"/>
    </source>
</evidence>
<feature type="transmembrane region" description="Helical" evidence="9">
    <location>
        <begin position="1135"/>
        <end position="1153"/>
    </location>
</feature>
<organism evidence="12 13">
    <name type="scientific">Clostridium chauvoei</name>
    <dbReference type="NCBI Taxonomy" id="46867"/>
    <lineage>
        <taxon>Bacteria</taxon>
        <taxon>Bacillati</taxon>
        <taxon>Bacillota</taxon>
        <taxon>Clostridia</taxon>
        <taxon>Eubacteriales</taxon>
        <taxon>Clostridiaceae</taxon>
        <taxon>Clostridium</taxon>
    </lineage>
</organism>
<evidence type="ECO:0000313" key="13">
    <source>
        <dbReference type="Proteomes" id="UP000775179"/>
    </source>
</evidence>
<dbReference type="Gene3D" id="2.60.120.260">
    <property type="entry name" value="Galactose-binding domain-like"/>
    <property type="match status" value="2"/>
</dbReference>
<dbReference type="InterPro" id="IPR017853">
    <property type="entry name" value="GH"/>
</dbReference>
<evidence type="ECO:0000256" key="10">
    <source>
        <dbReference type="SAM" id="SignalP"/>
    </source>
</evidence>
<proteinExistence type="inferred from homology"/>
<dbReference type="KEGG" id="cchv:BTM20_02185"/>
<accession>A0ABD4RKU1</accession>
<feature type="compositionally biased region" description="Basic and acidic residues" evidence="8">
    <location>
        <begin position="1085"/>
        <end position="1099"/>
    </location>
</feature>
<evidence type="ECO:0000313" key="12">
    <source>
        <dbReference type="EMBL" id="MBX7291905.1"/>
    </source>
</evidence>
<protein>
    <recommendedName>
        <fullName evidence="2">alpha-L-fucosidase</fullName>
        <ecNumber evidence="2">3.2.1.51</ecNumber>
    </recommendedName>
</protein>
<dbReference type="PROSITE" id="PS50022">
    <property type="entry name" value="FA58C_3"/>
    <property type="match status" value="1"/>
</dbReference>
<dbReference type="Proteomes" id="UP000775179">
    <property type="component" value="Unassembled WGS sequence"/>
</dbReference>
<name>A0ABD4RKU1_9CLOT</name>
<dbReference type="PANTHER" id="PTHR10030">
    <property type="entry name" value="ALPHA-L-FUCOSIDASE"/>
    <property type="match status" value="1"/>
</dbReference>